<dbReference type="AlphaFoldDB" id="A0A7Z0EK99"/>
<evidence type="ECO:0000256" key="3">
    <source>
        <dbReference type="SAM" id="MobiDB-lite"/>
    </source>
</evidence>
<feature type="chain" id="PRO_5038628054" evidence="4">
    <location>
        <begin position="23"/>
        <end position="154"/>
    </location>
</feature>
<gene>
    <name evidence="5" type="ORF">HNR10_001052</name>
</gene>
<dbReference type="InterPro" id="IPR008972">
    <property type="entry name" value="Cupredoxin"/>
</dbReference>
<dbReference type="CDD" id="cd00920">
    <property type="entry name" value="Cupredoxin"/>
    <property type="match status" value="1"/>
</dbReference>
<proteinExistence type="predicted"/>
<dbReference type="EMBL" id="JACCFS010000001">
    <property type="protein sequence ID" value="NYJ33171.1"/>
    <property type="molecule type" value="Genomic_DNA"/>
</dbReference>
<evidence type="ECO:0000256" key="4">
    <source>
        <dbReference type="SAM" id="SignalP"/>
    </source>
</evidence>
<dbReference type="Gene3D" id="2.60.40.420">
    <property type="entry name" value="Cupredoxins - blue copper proteins"/>
    <property type="match status" value="1"/>
</dbReference>
<dbReference type="PROSITE" id="PS00196">
    <property type="entry name" value="COPPER_BLUE"/>
    <property type="match status" value="1"/>
</dbReference>
<keyword evidence="4" id="KW-0732">Signal</keyword>
<organism evidence="5 6">
    <name type="scientific">Nocardiopsis aegyptia</name>
    <dbReference type="NCBI Taxonomy" id="220378"/>
    <lineage>
        <taxon>Bacteria</taxon>
        <taxon>Bacillati</taxon>
        <taxon>Actinomycetota</taxon>
        <taxon>Actinomycetes</taxon>
        <taxon>Streptosporangiales</taxon>
        <taxon>Nocardiopsidaceae</taxon>
        <taxon>Nocardiopsis</taxon>
    </lineage>
</organism>
<feature type="region of interest" description="Disordered" evidence="3">
    <location>
        <begin position="24"/>
        <end position="63"/>
    </location>
</feature>
<sequence length="154" mass="16240">MSRVTAAVLAAVLLGGGLLGPAACSRDSAHDQREVETPDAVERPEETPNVEKSDGEGEGGEVARTVHVSAEEFSFEGFPETLPVGTVEFVLDNTGSVEHDLVLEELGDEVVVPETAPGESAAGRVALLQRGEYTFYCSVGDHRARGMEITVTAE</sequence>
<dbReference type="InterPro" id="IPR028871">
    <property type="entry name" value="BlueCu_1_BS"/>
</dbReference>
<name>A0A7Z0EK99_9ACTN</name>
<evidence type="ECO:0000256" key="2">
    <source>
        <dbReference type="ARBA" id="ARBA00023008"/>
    </source>
</evidence>
<reference evidence="5 6" key="1">
    <citation type="submission" date="2020-07" db="EMBL/GenBank/DDBJ databases">
        <title>Sequencing the genomes of 1000 actinobacteria strains.</title>
        <authorList>
            <person name="Klenk H.-P."/>
        </authorList>
    </citation>
    <scope>NUCLEOTIDE SEQUENCE [LARGE SCALE GENOMIC DNA]</scope>
    <source>
        <strain evidence="5 6">DSM 44442</strain>
    </source>
</reference>
<dbReference type="Proteomes" id="UP000572051">
    <property type="component" value="Unassembled WGS sequence"/>
</dbReference>
<comment type="caution">
    <text evidence="5">The sequence shown here is derived from an EMBL/GenBank/DDBJ whole genome shotgun (WGS) entry which is preliminary data.</text>
</comment>
<keyword evidence="1" id="KW-0479">Metal-binding</keyword>
<keyword evidence="2" id="KW-0186">Copper</keyword>
<keyword evidence="6" id="KW-1185">Reference proteome</keyword>
<dbReference type="RefSeq" id="WP_179821255.1">
    <property type="nucleotide sequence ID" value="NZ_JACCFS010000001.1"/>
</dbReference>
<dbReference type="SUPFAM" id="SSF49503">
    <property type="entry name" value="Cupredoxins"/>
    <property type="match status" value="1"/>
</dbReference>
<feature type="signal peptide" evidence="4">
    <location>
        <begin position="1"/>
        <end position="22"/>
    </location>
</feature>
<evidence type="ECO:0000313" key="5">
    <source>
        <dbReference type="EMBL" id="NYJ33171.1"/>
    </source>
</evidence>
<dbReference type="GO" id="GO:0046872">
    <property type="term" value="F:metal ion binding"/>
    <property type="evidence" value="ECO:0007669"/>
    <property type="project" value="UniProtKB-KW"/>
</dbReference>
<feature type="compositionally biased region" description="Basic and acidic residues" evidence="3">
    <location>
        <begin position="27"/>
        <end position="55"/>
    </location>
</feature>
<evidence type="ECO:0000313" key="6">
    <source>
        <dbReference type="Proteomes" id="UP000572051"/>
    </source>
</evidence>
<accession>A0A7Z0EK99</accession>
<protein>
    <submittedName>
        <fullName evidence="5">Plastocyanin</fullName>
    </submittedName>
</protein>
<evidence type="ECO:0000256" key="1">
    <source>
        <dbReference type="ARBA" id="ARBA00022723"/>
    </source>
</evidence>